<dbReference type="RefSeq" id="WP_103938752.1">
    <property type="nucleotide sequence ID" value="NZ_FNVO01000006.1"/>
</dbReference>
<dbReference type="OrthoDB" id="9809878at2"/>
<gene>
    <name evidence="5" type="ORF">SAMN04489712_106247</name>
</gene>
<dbReference type="PROSITE" id="PS50935">
    <property type="entry name" value="SSB"/>
    <property type="match status" value="1"/>
</dbReference>
<organism evidence="5 6">
    <name type="scientific">Thermomonospora echinospora</name>
    <dbReference type="NCBI Taxonomy" id="1992"/>
    <lineage>
        <taxon>Bacteria</taxon>
        <taxon>Bacillati</taxon>
        <taxon>Actinomycetota</taxon>
        <taxon>Actinomycetes</taxon>
        <taxon>Streptosporangiales</taxon>
        <taxon>Thermomonosporaceae</taxon>
        <taxon>Thermomonospora</taxon>
    </lineage>
</organism>
<evidence type="ECO:0000256" key="2">
    <source>
        <dbReference type="PROSITE-ProRule" id="PRU00252"/>
    </source>
</evidence>
<dbReference type="Pfam" id="PF00436">
    <property type="entry name" value="SSB"/>
    <property type="match status" value="1"/>
</dbReference>
<dbReference type="Proteomes" id="UP000236723">
    <property type="component" value="Unassembled WGS sequence"/>
</dbReference>
<sequence>MNEAQVTVIGWLAQDPFFTMTANGTPFLALRVGCTPRRYDRQSGQWQDLEPMFLTVNCWRSLAENVNASDMKRGEPVVVSGRLRIREYVKDGRLRFSAEIEATTVGHDLSRGSAQFRRVQRGTMTEEDRREARELTDQWSLAESPTDGETTRDSATDTENPQATEPTDTLRNEDADLFGEPADPRATATDTDDHDLFELRTQAA</sequence>
<name>A0A1H6B5H8_9ACTN</name>
<dbReference type="AlphaFoldDB" id="A0A1H6B5H8"/>
<evidence type="ECO:0000256" key="4">
    <source>
        <dbReference type="SAM" id="MobiDB-lite"/>
    </source>
</evidence>
<feature type="compositionally biased region" description="Basic and acidic residues" evidence="4">
    <location>
        <begin position="124"/>
        <end position="136"/>
    </location>
</feature>
<dbReference type="GO" id="GO:0003697">
    <property type="term" value="F:single-stranded DNA binding"/>
    <property type="evidence" value="ECO:0007669"/>
    <property type="project" value="InterPro"/>
</dbReference>
<evidence type="ECO:0000313" key="6">
    <source>
        <dbReference type="Proteomes" id="UP000236723"/>
    </source>
</evidence>
<dbReference type="CDD" id="cd04496">
    <property type="entry name" value="SSB_OBF"/>
    <property type="match status" value="1"/>
</dbReference>
<dbReference type="InterPro" id="IPR000424">
    <property type="entry name" value="Primosome_PriB/ssb"/>
</dbReference>
<evidence type="ECO:0000256" key="3">
    <source>
        <dbReference type="RuleBase" id="RU000524"/>
    </source>
</evidence>
<dbReference type="InterPro" id="IPR011344">
    <property type="entry name" value="ssDNA-bd"/>
</dbReference>
<dbReference type="EMBL" id="FNVO01000006">
    <property type="protein sequence ID" value="SEG55645.1"/>
    <property type="molecule type" value="Genomic_DNA"/>
</dbReference>
<feature type="region of interest" description="Disordered" evidence="4">
    <location>
        <begin position="118"/>
        <end position="204"/>
    </location>
</feature>
<dbReference type="NCBIfam" id="TIGR00621">
    <property type="entry name" value="ssb"/>
    <property type="match status" value="1"/>
</dbReference>
<keyword evidence="1 2" id="KW-0238">DNA-binding</keyword>
<accession>A0A1H6B5H8</accession>
<feature type="compositionally biased region" description="Polar residues" evidence="4">
    <location>
        <begin position="157"/>
        <end position="167"/>
    </location>
</feature>
<proteinExistence type="predicted"/>
<keyword evidence="6" id="KW-1185">Reference proteome</keyword>
<dbReference type="GO" id="GO:0006260">
    <property type="term" value="P:DNA replication"/>
    <property type="evidence" value="ECO:0007669"/>
    <property type="project" value="InterPro"/>
</dbReference>
<evidence type="ECO:0000256" key="1">
    <source>
        <dbReference type="ARBA" id="ARBA00023125"/>
    </source>
</evidence>
<protein>
    <recommendedName>
        <fullName evidence="3">Single-stranded DNA-binding protein</fullName>
    </recommendedName>
</protein>
<dbReference type="Gene3D" id="2.40.50.140">
    <property type="entry name" value="Nucleic acid-binding proteins"/>
    <property type="match status" value="1"/>
</dbReference>
<evidence type="ECO:0000313" key="5">
    <source>
        <dbReference type="EMBL" id="SEG55645.1"/>
    </source>
</evidence>
<dbReference type="InterPro" id="IPR012340">
    <property type="entry name" value="NA-bd_OB-fold"/>
</dbReference>
<dbReference type="SUPFAM" id="SSF50249">
    <property type="entry name" value="Nucleic acid-binding proteins"/>
    <property type="match status" value="1"/>
</dbReference>
<reference evidence="6" key="1">
    <citation type="submission" date="2016-10" db="EMBL/GenBank/DDBJ databases">
        <authorList>
            <person name="Varghese N."/>
            <person name="Submissions S."/>
        </authorList>
    </citation>
    <scope>NUCLEOTIDE SEQUENCE [LARGE SCALE GENOMIC DNA]</scope>
    <source>
        <strain evidence="6">DSM 43163</strain>
    </source>
</reference>